<evidence type="ECO:0000313" key="6">
    <source>
        <dbReference type="EMBL" id="EKX40456.1"/>
    </source>
</evidence>
<protein>
    <recommendedName>
        <fullName evidence="9">2-dehydro-3-deoxyphosphogluconate aldolase</fullName>
    </recommendedName>
</protein>
<dbReference type="EMBL" id="JH993031">
    <property type="protein sequence ID" value="EKX40456.1"/>
    <property type="molecule type" value="Genomic_DNA"/>
</dbReference>
<reference evidence="6 8" key="1">
    <citation type="journal article" date="2012" name="Nature">
        <title>Algal genomes reveal evolutionary mosaicism and the fate of nucleomorphs.</title>
        <authorList>
            <consortium name="DOE Joint Genome Institute"/>
            <person name="Curtis B.A."/>
            <person name="Tanifuji G."/>
            <person name="Burki F."/>
            <person name="Gruber A."/>
            <person name="Irimia M."/>
            <person name="Maruyama S."/>
            <person name="Arias M.C."/>
            <person name="Ball S.G."/>
            <person name="Gile G.H."/>
            <person name="Hirakawa Y."/>
            <person name="Hopkins J.F."/>
            <person name="Kuo A."/>
            <person name="Rensing S.A."/>
            <person name="Schmutz J."/>
            <person name="Symeonidi A."/>
            <person name="Elias M."/>
            <person name="Eveleigh R.J."/>
            <person name="Herman E.K."/>
            <person name="Klute M.J."/>
            <person name="Nakayama T."/>
            <person name="Obornik M."/>
            <person name="Reyes-Prieto A."/>
            <person name="Armbrust E.V."/>
            <person name="Aves S.J."/>
            <person name="Beiko R.G."/>
            <person name="Coutinho P."/>
            <person name="Dacks J.B."/>
            <person name="Durnford D.G."/>
            <person name="Fast N.M."/>
            <person name="Green B.R."/>
            <person name="Grisdale C.J."/>
            <person name="Hempel F."/>
            <person name="Henrissat B."/>
            <person name="Hoppner M.P."/>
            <person name="Ishida K."/>
            <person name="Kim E."/>
            <person name="Koreny L."/>
            <person name="Kroth P.G."/>
            <person name="Liu Y."/>
            <person name="Malik S.B."/>
            <person name="Maier U.G."/>
            <person name="McRose D."/>
            <person name="Mock T."/>
            <person name="Neilson J.A."/>
            <person name="Onodera N.T."/>
            <person name="Poole A.M."/>
            <person name="Pritham E.J."/>
            <person name="Richards T.A."/>
            <person name="Rocap G."/>
            <person name="Roy S.W."/>
            <person name="Sarai C."/>
            <person name="Schaack S."/>
            <person name="Shirato S."/>
            <person name="Slamovits C.H."/>
            <person name="Spencer D.F."/>
            <person name="Suzuki S."/>
            <person name="Worden A.Z."/>
            <person name="Zauner S."/>
            <person name="Barry K."/>
            <person name="Bell C."/>
            <person name="Bharti A.K."/>
            <person name="Crow J.A."/>
            <person name="Grimwood J."/>
            <person name="Kramer R."/>
            <person name="Lindquist E."/>
            <person name="Lucas S."/>
            <person name="Salamov A."/>
            <person name="McFadden G.I."/>
            <person name="Lane C.E."/>
            <person name="Keeling P.J."/>
            <person name="Gray M.W."/>
            <person name="Grigoriev I.V."/>
            <person name="Archibald J.M."/>
        </authorList>
    </citation>
    <scope>NUCLEOTIDE SEQUENCE</scope>
    <source>
        <strain evidence="6 8">CCMP2712</strain>
    </source>
</reference>
<dbReference type="PANTHER" id="PTHR30246">
    <property type="entry name" value="2-KETO-3-DEOXY-6-PHOSPHOGLUCONATE ALDOLASE"/>
    <property type="match status" value="1"/>
</dbReference>
<dbReference type="OrthoDB" id="1476984at2759"/>
<dbReference type="AlphaFoldDB" id="L1IW40"/>
<dbReference type="STRING" id="905079.L1IW40"/>
<dbReference type="NCBIfam" id="TIGR01182">
    <property type="entry name" value="eda"/>
    <property type="match status" value="1"/>
</dbReference>
<dbReference type="InterPro" id="IPR000887">
    <property type="entry name" value="Aldlse_KDPG_KHG"/>
</dbReference>
<dbReference type="GO" id="GO:0016829">
    <property type="term" value="F:lyase activity"/>
    <property type="evidence" value="ECO:0007669"/>
    <property type="project" value="UniProtKB-KW"/>
</dbReference>
<evidence type="ECO:0000256" key="1">
    <source>
        <dbReference type="ARBA" id="ARBA00004761"/>
    </source>
</evidence>
<evidence type="ECO:0008006" key="9">
    <source>
        <dbReference type="Google" id="ProtNLM"/>
    </source>
</evidence>
<keyword evidence="5" id="KW-0119">Carbohydrate metabolism</keyword>
<evidence type="ECO:0000313" key="8">
    <source>
        <dbReference type="Proteomes" id="UP000011087"/>
    </source>
</evidence>
<comment type="similarity">
    <text evidence="2">Belongs to the KHG/KDPG aldolase family.</text>
</comment>
<dbReference type="Gene3D" id="3.20.20.70">
    <property type="entry name" value="Aldolase class I"/>
    <property type="match status" value="1"/>
</dbReference>
<evidence type="ECO:0000256" key="2">
    <source>
        <dbReference type="ARBA" id="ARBA00006906"/>
    </source>
</evidence>
<dbReference type="OMA" id="FFPAEYC"/>
<comment type="subunit">
    <text evidence="3">Homotrimer.</text>
</comment>
<dbReference type="KEGG" id="gtt:GUITHDRAFT_154132"/>
<organism evidence="6">
    <name type="scientific">Guillardia theta (strain CCMP2712)</name>
    <name type="common">Cryptophyte</name>
    <dbReference type="NCBI Taxonomy" id="905079"/>
    <lineage>
        <taxon>Eukaryota</taxon>
        <taxon>Cryptophyceae</taxon>
        <taxon>Pyrenomonadales</taxon>
        <taxon>Geminigeraceae</taxon>
        <taxon>Guillardia</taxon>
    </lineage>
</organism>
<dbReference type="eggNOG" id="ENOG502QVAJ">
    <property type="taxonomic scope" value="Eukaryota"/>
</dbReference>
<evidence type="ECO:0000256" key="4">
    <source>
        <dbReference type="ARBA" id="ARBA00023239"/>
    </source>
</evidence>
<dbReference type="EnsemblProtists" id="EKX40456">
    <property type="protein sequence ID" value="EKX40456"/>
    <property type="gene ID" value="GUITHDRAFT_154132"/>
</dbReference>
<comment type="pathway">
    <text evidence="1">Carbohydrate acid metabolism.</text>
</comment>
<dbReference type="PANTHER" id="PTHR30246:SF1">
    <property type="entry name" value="2-DEHYDRO-3-DEOXY-6-PHOSPHOGALACTONATE ALDOLASE-RELATED"/>
    <property type="match status" value="1"/>
</dbReference>
<dbReference type="Proteomes" id="UP000011087">
    <property type="component" value="Unassembled WGS sequence"/>
</dbReference>
<evidence type="ECO:0000313" key="7">
    <source>
        <dbReference type="EnsemblProtists" id="EKX40456"/>
    </source>
</evidence>
<reference evidence="7" key="3">
    <citation type="submission" date="2016-03" db="UniProtKB">
        <authorList>
            <consortium name="EnsemblProtists"/>
        </authorList>
    </citation>
    <scope>IDENTIFICATION</scope>
</reference>
<dbReference type="PaxDb" id="55529-EKX40456"/>
<accession>L1IW40</accession>
<dbReference type="RefSeq" id="XP_005827436.1">
    <property type="nucleotide sequence ID" value="XM_005827379.1"/>
</dbReference>
<dbReference type="GeneID" id="19047065"/>
<keyword evidence="8" id="KW-1185">Reference proteome</keyword>
<dbReference type="InterPro" id="IPR013785">
    <property type="entry name" value="Aldolase_TIM"/>
</dbReference>
<evidence type="ECO:0000256" key="3">
    <source>
        <dbReference type="ARBA" id="ARBA00011233"/>
    </source>
</evidence>
<gene>
    <name evidence="6" type="ORF">GUITHDRAFT_154132</name>
</gene>
<keyword evidence="4" id="KW-0456">Lyase</keyword>
<name>L1IW40_GUITC</name>
<proteinExistence type="inferred from homology"/>
<dbReference type="HOGENOM" id="CLU_077795_2_2_1"/>
<reference evidence="8" key="2">
    <citation type="submission" date="2012-11" db="EMBL/GenBank/DDBJ databases">
        <authorList>
            <person name="Kuo A."/>
            <person name="Curtis B.A."/>
            <person name="Tanifuji G."/>
            <person name="Burki F."/>
            <person name="Gruber A."/>
            <person name="Irimia M."/>
            <person name="Maruyama S."/>
            <person name="Arias M.C."/>
            <person name="Ball S.G."/>
            <person name="Gile G.H."/>
            <person name="Hirakawa Y."/>
            <person name="Hopkins J.F."/>
            <person name="Rensing S.A."/>
            <person name="Schmutz J."/>
            <person name="Symeonidi A."/>
            <person name="Elias M."/>
            <person name="Eveleigh R.J."/>
            <person name="Herman E.K."/>
            <person name="Klute M.J."/>
            <person name="Nakayama T."/>
            <person name="Obornik M."/>
            <person name="Reyes-Prieto A."/>
            <person name="Armbrust E.V."/>
            <person name="Aves S.J."/>
            <person name="Beiko R.G."/>
            <person name="Coutinho P."/>
            <person name="Dacks J.B."/>
            <person name="Durnford D.G."/>
            <person name="Fast N.M."/>
            <person name="Green B.R."/>
            <person name="Grisdale C."/>
            <person name="Hempe F."/>
            <person name="Henrissat B."/>
            <person name="Hoppner M.P."/>
            <person name="Ishida K.-I."/>
            <person name="Kim E."/>
            <person name="Koreny L."/>
            <person name="Kroth P.G."/>
            <person name="Liu Y."/>
            <person name="Malik S.-B."/>
            <person name="Maier U.G."/>
            <person name="McRose D."/>
            <person name="Mock T."/>
            <person name="Neilson J.A."/>
            <person name="Onodera N.T."/>
            <person name="Poole A.M."/>
            <person name="Pritham E.J."/>
            <person name="Richards T.A."/>
            <person name="Rocap G."/>
            <person name="Roy S.W."/>
            <person name="Sarai C."/>
            <person name="Schaack S."/>
            <person name="Shirato S."/>
            <person name="Slamovits C.H."/>
            <person name="Spencer D.F."/>
            <person name="Suzuki S."/>
            <person name="Worden A.Z."/>
            <person name="Zauner S."/>
            <person name="Barry K."/>
            <person name="Bell C."/>
            <person name="Bharti A.K."/>
            <person name="Crow J.A."/>
            <person name="Grimwood J."/>
            <person name="Kramer R."/>
            <person name="Lindquist E."/>
            <person name="Lucas S."/>
            <person name="Salamov A."/>
            <person name="McFadden G.I."/>
            <person name="Lane C.E."/>
            <person name="Keeling P.J."/>
            <person name="Gray M.W."/>
            <person name="Grigoriev I.V."/>
            <person name="Archibald J.M."/>
        </authorList>
    </citation>
    <scope>NUCLEOTIDE SEQUENCE</scope>
    <source>
        <strain evidence="8">CCMP2712</strain>
    </source>
</reference>
<dbReference type="CDD" id="cd00452">
    <property type="entry name" value="KDPG_aldolase"/>
    <property type="match status" value="1"/>
</dbReference>
<evidence type="ECO:0000256" key="5">
    <source>
        <dbReference type="ARBA" id="ARBA00023277"/>
    </source>
</evidence>
<dbReference type="Pfam" id="PF01081">
    <property type="entry name" value="Aldolase"/>
    <property type="match status" value="1"/>
</dbReference>
<dbReference type="SUPFAM" id="SSF51569">
    <property type="entry name" value="Aldolase"/>
    <property type="match status" value="1"/>
</dbReference>
<sequence>MIALRRSSALNAVRSLAVKASAPQVRSYGERAADQSRWGMTPKTFESVLDRFAQHRACAVLRTPTAEAAPKAMQAAIDGGFKIVEFTLTTPKCLDAVADFRKKYDGKVMIGCGTIMDIEDAQNALDAGAEFIVAPVLVPEVVTWCRTRNVVCIPGCCTPTELYQAYKAGAPIQKLFPGVAGGPDFVKAVSAALPMLKINPTSGVDLNNAHEFLQKGAASVGLVAPLFDPQDISSGNWDSIKAKAEKVIKNVESVGPLKR</sequence>